<dbReference type="Gene3D" id="3.20.20.140">
    <property type="entry name" value="Metal-dependent hydrolases"/>
    <property type="match status" value="1"/>
</dbReference>
<proteinExistence type="predicted"/>
<dbReference type="GO" id="GO:0016787">
    <property type="term" value="F:hydrolase activity"/>
    <property type="evidence" value="ECO:0007669"/>
    <property type="project" value="UniProtKB-KW"/>
</dbReference>
<keyword evidence="3" id="KW-1185">Reference proteome</keyword>
<dbReference type="EMBL" id="PYAW01000002">
    <property type="protein sequence ID" value="PSL47223.1"/>
    <property type="molecule type" value="Genomic_DNA"/>
</dbReference>
<name>A0A2P8HLY5_CHINA</name>
<organism evidence="2 3">
    <name type="scientific">Chitinophaga niastensis</name>
    <dbReference type="NCBI Taxonomy" id="536980"/>
    <lineage>
        <taxon>Bacteria</taxon>
        <taxon>Pseudomonadati</taxon>
        <taxon>Bacteroidota</taxon>
        <taxon>Chitinophagia</taxon>
        <taxon>Chitinophagales</taxon>
        <taxon>Chitinophagaceae</taxon>
        <taxon>Chitinophaga</taxon>
    </lineage>
</organism>
<evidence type="ECO:0000313" key="2">
    <source>
        <dbReference type="EMBL" id="PSL47223.1"/>
    </source>
</evidence>
<dbReference type="RefSeq" id="WP_106527698.1">
    <property type="nucleotide sequence ID" value="NZ_PYAW01000002.1"/>
</dbReference>
<evidence type="ECO:0000313" key="3">
    <source>
        <dbReference type="Proteomes" id="UP000240971"/>
    </source>
</evidence>
<dbReference type="InterPro" id="IPR052358">
    <property type="entry name" value="Aro_Compnd_Degr_Hydrolases"/>
</dbReference>
<keyword evidence="2" id="KW-0378">Hydrolase</keyword>
<reference evidence="2 3" key="1">
    <citation type="submission" date="2018-03" db="EMBL/GenBank/DDBJ databases">
        <title>Genomic Encyclopedia of Archaeal and Bacterial Type Strains, Phase II (KMG-II): from individual species to whole genera.</title>
        <authorList>
            <person name="Goeker M."/>
        </authorList>
    </citation>
    <scope>NUCLEOTIDE SEQUENCE [LARGE SCALE GENOMIC DNA]</scope>
    <source>
        <strain evidence="2 3">DSM 24859</strain>
    </source>
</reference>
<sequence>MFDKPVFDAHLHIIDHQFPLQPNEGYLPSDFTVSDYQQHAARLNIDGGAIVSGSFQGFDQQYLLAALKQLGPNYVGVTQIPASATDEEIIALHNAGVRAVRFNVQRGGSESVKFLERLGLRVHELVKWHVELYVDSRQLPGLSTTLHKLPAVVIDHLGLSKAGFKYLLPLVEKGARVKATGFSRCDFDVLTAMRQITAINPGALLFGTDLPSTRAPRPFAVTDLQLILNNFPDDIAAKICRENALALYQPLSISRLD</sequence>
<dbReference type="SUPFAM" id="SSF51556">
    <property type="entry name" value="Metallo-dependent hydrolases"/>
    <property type="match status" value="1"/>
</dbReference>
<dbReference type="Proteomes" id="UP000240971">
    <property type="component" value="Unassembled WGS sequence"/>
</dbReference>
<accession>A0A2P8HLY5</accession>
<comment type="caution">
    <text evidence="2">The sequence shown here is derived from an EMBL/GenBank/DDBJ whole genome shotgun (WGS) entry which is preliminary data.</text>
</comment>
<dbReference type="OrthoDB" id="9787654at2"/>
<dbReference type="PANTHER" id="PTHR35563:SF2">
    <property type="entry name" value="BARREL METAL-DEPENDENT HYDROLASE, PUTATIVE (AFU_ORTHOLOGUE AFUA_1G16240)-RELATED"/>
    <property type="match status" value="1"/>
</dbReference>
<dbReference type="InterPro" id="IPR032466">
    <property type="entry name" value="Metal_Hydrolase"/>
</dbReference>
<dbReference type="InterPro" id="IPR006680">
    <property type="entry name" value="Amidohydro-rel"/>
</dbReference>
<feature type="domain" description="Amidohydrolase-related" evidence="1">
    <location>
        <begin position="8"/>
        <end position="248"/>
    </location>
</feature>
<dbReference type="AlphaFoldDB" id="A0A2P8HLY5"/>
<protein>
    <submittedName>
        <fullName evidence="2">Putative TIM-barrel fold metal-dependent hydrolase</fullName>
    </submittedName>
</protein>
<gene>
    <name evidence="2" type="ORF">CLV51_10268</name>
</gene>
<dbReference type="Pfam" id="PF04909">
    <property type="entry name" value="Amidohydro_2"/>
    <property type="match status" value="1"/>
</dbReference>
<dbReference type="PANTHER" id="PTHR35563">
    <property type="entry name" value="BARREL METAL-DEPENDENT HYDROLASE, PUTATIVE (AFU_ORTHOLOGUE AFUA_1G16240)-RELATED"/>
    <property type="match status" value="1"/>
</dbReference>
<evidence type="ECO:0000259" key="1">
    <source>
        <dbReference type="Pfam" id="PF04909"/>
    </source>
</evidence>